<keyword evidence="1" id="KW-1185">Reference proteome</keyword>
<dbReference type="Proteomes" id="UP000036681">
    <property type="component" value="Unplaced"/>
</dbReference>
<reference evidence="2" key="1">
    <citation type="submission" date="2017-02" db="UniProtKB">
        <authorList>
            <consortium name="WormBaseParasite"/>
        </authorList>
    </citation>
    <scope>IDENTIFICATION</scope>
</reference>
<organism evidence="1 2">
    <name type="scientific">Ascaris lumbricoides</name>
    <name type="common">Giant roundworm</name>
    <dbReference type="NCBI Taxonomy" id="6252"/>
    <lineage>
        <taxon>Eukaryota</taxon>
        <taxon>Metazoa</taxon>
        <taxon>Ecdysozoa</taxon>
        <taxon>Nematoda</taxon>
        <taxon>Chromadorea</taxon>
        <taxon>Rhabditida</taxon>
        <taxon>Spirurina</taxon>
        <taxon>Ascaridomorpha</taxon>
        <taxon>Ascaridoidea</taxon>
        <taxon>Ascarididae</taxon>
        <taxon>Ascaris</taxon>
    </lineage>
</organism>
<protein>
    <submittedName>
        <fullName evidence="2">Transposase</fullName>
    </submittedName>
</protein>
<evidence type="ECO:0000313" key="2">
    <source>
        <dbReference type="WBParaSite" id="ALUE_0000612201-mRNA-1"/>
    </source>
</evidence>
<dbReference type="AlphaFoldDB" id="A0A0M3HTU4"/>
<name>A0A0M3HTU4_ASCLU</name>
<accession>A0A0M3HTU4</accession>
<dbReference type="WBParaSite" id="ALUE_0000612201-mRNA-1">
    <property type="protein sequence ID" value="ALUE_0000612201-mRNA-1"/>
    <property type="gene ID" value="ALUE_0000612201"/>
</dbReference>
<evidence type="ECO:0000313" key="1">
    <source>
        <dbReference type="Proteomes" id="UP000036681"/>
    </source>
</evidence>
<proteinExistence type="predicted"/>
<sequence>MFSRFADIGSEITMGSAGNGGYPTVFEYGKLLVLLAQIIAIVRGVEYACNQSFVVYDDERMHLASCPEETENECFPKRMVTSGKTRLSGI</sequence>